<feature type="region of interest" description="Disordered" evidence="2">
    <location>
        <begin position="298"/>
        <end position="331"/>
    </location>
</feature>
<evidence type="ECO:0000313" key="5">
    <source>
        <dbReference type="Proteomes" id="UP001194580"/>
    </source>
</evidence>
<dbReference type="Gene3D" id="1.10.10.60">
    <property type="entry name" value="Homeodomain-like"/>
    <property type="match status" value="1"/>
</dbReference>
<dbReference type="EMBL" id="JAAAIL010000857">
    <property type="protein sequence ID" value="KAG0272795.1"/>
    <property type="molecule type" value="Genomic_DNA"/>
</dbReference>
<evidence type="ECO:0000313" key="4">
    <source>
        <dbReference type="EMBL" id="KAG0272795.1"/>
    </source>
</evidence>
<evidence type="ECO:0000259" key="3">
    <source>
        <dbReference type="PROSITE" id="PS51253"/>
    </source>
</evidence>
<organism evidence="4 5">
    <name type="scientific">Linnemannia exigua</name>
    <dbReference type="NCBI Taxonomy" id="604196"/>
    <lineage>
        <taxon>Eukaryota</taxon>
        <taxon>Fungi</taxon>
        <taxon>Fungi incertae sedis</taxon>
        <taxon>Mucoromycota</taxon>
        <taxon>Mortierellomycotina</taxon>
        <taxon>Mortierellomycetes</taxon>
        <taxon>Mortierellales</taxon>
        <taxon>Mortierellaceae</taxon>
        <taxon>Linnemannia</taxon>
    </lineage>
</organism>
<gene>
    <name evidence="4" type="ORF">BGZ95_011414</name>
</gene>
<sequence length="426" mass="47942">MPRRSQGNNQKIAINASAAEHSLLSHVALNEHQQLQQIERQLQQQQLRLLQQEQTQQADDGDDDDDEDEEDEEEEDEDEGEEGDGQTGAASSTSVTASALPKAPVRHNGAIGRNVNLTNSQRKAICQMRLDNPDMTLSSLGQWAQKEFNLFRKPAMGTLSRIVHKNDVYSSMTDMELQVQRKRTVLCPELEDALLEWIRECQEREIHIAYRMITKKGYDLGMYIKSMPGREKFTIPSFSNGWVSGFTKRNGLLGANLNPAASVLPMPDDEFMTSDQYRPFSTNEQLLERVLQPRYRPRAAAHSQLQQNNHSNSSDIAKMERDHDDRQSHGGDIEMESALSDMNTDLHHQVIHAVASSSSYSTTRSAVPDMPQLPSGSREAAKTTETAHATEVSHMTDMEDVSDEHFQSLDLEQEQQHQMHPAAPGL</sequence>
<dbReference type="PROSITE" id="PS51253">
    <property type="entry name" value="HTH_CENPB"/>
    <property type="match status" value="1"/>
</dbReference>
<dbReference type="Pfam" id="PF03221">
    <property type="entry name" value="HTH_Tnp_Tc5"/>
    <property type="match status" value="1"/>
</dbReference>
<feature type="compositionally biased region" description="Low complexity" evidence="2">
    <location>
        <begin position="356"/>
        <end position="365"/>
    </location>
</feature>
<feature type="non-terminal residue" evidence="4">
    <location>
        <position position="1"/>
    </location>
</feature>
<keyword evidence="1" id="KW-0238">DNA-binding</keyword>
<feature type="region of interest" description="Disordered" evidence="2">
    <location>
        <begin position="356"/>
        <end position="426"/>
    </location>
</feature>
<proteinExistence type="predicted"/>
<keyword evidence="5" id="KW-1185">Reference proteome</keyword>
<dbReference type="InterPro" id="IPR006600">
    <property type="entry name" value="HTH_CenpB_DNA-bd_dom"/>
</dbReference>
<feature type="compositionally biased region" description="Basic and acidic residues" evidence="2">
    <location>
        <begin position="317"/>
        <end position="331"/>
    </location>
</feature>
<dbReference type="AlphaFoldDB" id="A0AAD4D9W4"/>
<reference evidence="4" key="1">
    <citation type="journal article" date="2020" name="Fungal Divers.">
        <title>Resolving the Mortierellaceae phylogeny through synthesis of multi-gene phylogenetics and phylogenomics.</title>
        <authorList>
            <person name="Vandepol N."/>
            <person name="Liber J."/>
            <person name="Desiro A."/>
            <person name="Na H."/>
            <person name="Kennedy M."/>
            <person name="Barry K."/>
            <person name="Grigoriev I.V."/>
            <person name="Miller A.N."/>
            <person name="O'Donnell K."/>
            <person name="Stajich J.E."/>
            <person name="Bonito G."/>
        </authorList>
    </citation>
    <scope>NUCLEOTIDE SEQUENCE</scope>
    <source>
        <strain evidence="4">NRRL 28262</strain>
    </source>
</reference>
<evidence type="ECO:0000256" key="1">
    <source>
        <dbReference type="ARBA" id="ARBA00023125"/>
    </source>
</evidence>
<name>A0AAD4D9W4_9FUNG</name>
<dbReference type="SUPFAM" id="SSF46689">
    <property type="entry name" value="Homeodomain-like"/>
    <property type="match status" value="1"/>
</dbReference>
<feature type="domain" description="HTH CENPB-type" evidence="3">
    <location>
        <begin position="178"/>
        <end position="256"/>
    </location>
</feature>
<feature type="compositionally biased region" description="Low complexity" evidence="2">
    <location>
        <begin position="87"/>
        <end position="99"/>
    </location>
</feature>
<dbReference type="GO" id="GO:0003677">
    <property type="term" value="F:DNA binding"/>
    <property type="evidence" value="ECO:0007669"/>
    <property type="project" value="UniProtKB-KW"/>
</dbReference>
<feature type="region of interest" description="Disordered" evidence="2">
    <location>
        <begin position="49"/>
        <end position="116"/>
    </location>
</feature>
<feature type="compositionally biased region" description="Low complexity" evidence="2">
    <location>
        <begin position="49"/>
        <end position="58"/>
    </location>
</feature>
<dbReference type="Proteomes" id="UP001194580">
    <property type="component" value="Unassembled WGS sequence"/>
</dbReference>
<evidence type="ECO:0000256" key="2">
    <source>
        <dbReference type="SAM" id="MobiDB-lite"/>
    </source>
</evidence>
<feature type="compositionally biased region" description="Acidic residues" evidence="2">
    <location>
        <begin position="59"/>
        <end position="84"/>
    </location>
</feature>
<protein>
    <recommendedName>
        <fullName evidence="3">HTH CENPB-type domain-containing protein</fullName>
    </recommendedName>
</protein>
<accession>A0AAD4D9W4</accession>
<dbReference type="InterPro" id="IPR009057">
    <property type="entry name" value="Homeodomain-like_sf"/>
</dbReference>
<feature type="compositionally biased region" description="Low complexity" evidence="2">
    <location>
        <begin position="302"/>
        <end position="314"/>
    </location>
</feature>
<comment type="caution">
    <text evidence="4">The sequence shown here is derived from an EMBL/GenBank/DDBJ whole genome shotgun (WGS) entry which is preliminary data.</text>
</comment>